<reference evidence="1" key="1">
    <citation type="submission" date="2020-10" db="EMBL/GenBank/DDBJ databases">
        <title>Complete genome sequence of vB_MoxS-R1, a novel marine prophage inducted from Microbacterium.</title>
        <authorList>
            <person name="Zheng H."/>
            <person name="Liu B."/>
            <person name="Xu Y."/>
            <person name="Chen F."/>
        </authorList>
    </citation>
    <scope>NUCLEOTIDE SEQUENCE</scope>
</reference>
<organism evidence="1 2">
    <name type="scientific">Microbacterium phage vB_MoxS-R1</name>
    <dbReference type="NCBI Taxonomy" id="2848881"/>
    <lineage>
        <taxon>Viruses</taxon>
        <taxon>Duplodnaviria</taxon>
        <taxon>Heunggongvirae</taxon>
        <taxon>Uroviricota</taxon>
        <taxon>Caudoviricetes</taxon>
        <taxon>Syrbvirus</taxon>
        <taxon>Syrbvirus R1</taxon>
    </lineage>
</organism>
<accession>A0A8F2E5F4</accession>
<gene>
    <name evidence="1" type="ORF">vBMoxSR1_gp12</name>
</gene>
<proteinExistence type="predicted"/>
<name>A0A8F2E5F4_9CAUD</name>
<protein>
    <submittedName>
        <fullName evidence="1">Uncharacterized protein</fullName>
    </submittedName>
</protein>
<keyword evidence="2" id="KW-1185">Reference proteome</keyword>
<evidence type="ECO:0000313" key="1">
    <source>
        <dbReference type="EMBL" id="QWT28862.1"/>
    </source>
</evidence>
<sequence>MTQFASTLYPQTNPTNPILMQIRDDAAGDPIDYRDEVLLLVVDEAAGIPLPQIDHARRVLNRLANFTG</sequence>
<dbReference type="EMBL" id="MW073100">
    <property type="protein sequence ID" value="QWT28862.1"/>
    <property type="molecule type" value="Genomic_DNA"/>
</dbReference>
<dbReference type="Proteomes" id="UP000683438">
    <property type="component" value="Segment"/>
</dbReference>
<evidence type="ECO:0000313" key="2">
    <source>
        <dbReference type="Proteomes" id="UP000683438"/>
    </source>
</evidence>